<dbReference type="Gene3D" id="3.30.70.420">
    <property type="entry name" value="Hydroxymethylglutaryl-CoA reductase, class I/II, NAD/NADP-binding domain"/>
    <property type="match status" value="1"/>
</dbReference>
<organism evidence="1 2">
    <name type="scientific">Tamlana crocina</name>
    <dbReference type="NCBI Taxonomy" id="393006"/>
    <lineage>
        <taxon>Bacteria</taxon>
        <taxon>Pseudomonadati</taxon>
        <taxon>Bacteroidota</taxon>
        <taxon>Flavobacteriia</taxon>
        <taxon>Flavobacteriales</taxon>
        <taxon>Flavobacteriaceae</taxon>
        <taxon>Tamlana</taxon>
    </lineage>
</organism>
<dbReference type="EMBL" id="JAAVJS010000686">
    <property type="protein sequence ID" value="NJX17479.1"/>
    <property type="molecule type" value="Genomic_DNA"/>
</dbReference>
<gene>
    <name evidence="1" type="ORF">HC176_18575</name>
</gene>
<protein>
    <submittedName>
        <fullName evidence="1">Hydroxymethylglutaryl-CoA reductase</fullName>
    </submittedName>
</protein>
<accession>A0ABX1DIC0</accession>
<dbReference type="Pfam" id="PF00368">
    <property type="entry name" value="HMG-CoA_red"/>
    <property type="match status" value="1"/>
</dbReference>
<dbReference type="InterPro" id="IPR002202">
    <property type="entry name" value="HMG_CoA_Rdtase"/>
</dbReference>
<name>A0ABX1DIC0_9FLAO</name>
<keyword evidence="2" id="KW-1185">Reference proteome</keyword>
<evidence type="ECO:0000313" key="2">
    <source>
        <dbReference type="Proteomes" id="UP000760545"/>
    </source>
</evidence>
<dbReference type="InterPro" id="IPR009023">
    <property type="entry name" value="HMG_CoA_Rdtase_NAD(P)-bd_sf"/>
</dbReference>
<proteinExistence type="predicted"/>
<comment type="caution">
    <text evidence="1">The sequence shown here is derived from an EMBL/GenBank/DDBJ whole genome shotgun (WGS) entry which is preliminary data.</text>
</comment>
<sequence length="106" mass="12081">QKIGQVHFMYQGDRSKLSDFFLHVKPRLLEAVAPLTKNMEKRGGGVINLELRDKTELLGDYFQLHCTIETKDSMGANFINSCLERFAETFKAEAATYENFSASEKD</sequence>
<feature type="non-terminal residue" evidence="1">
    <location>
        <position position="106"/>
    </location>
</feature>
<reference evidence="1 2" key="1">
    <citation type="submission" date="2020-03" db="EMBL/GenBank/DDBJ databases">
        <title>Tamlana sp. nov, isolated from XXX.</title>
        <authorList>
            <person name="Cao W.R."/>
        </authorList>
    </citation>
    <scope>NUCLEOTIDE SEQUENCE [LARGE SCALE GENOMIC DNA]</scope>
    <source>
        <strain evidence="1 2">HST1-43</strain>
    </source>
</reference>
<evidence type="ECO:0000313" key="1">
    <source>
        <dbReference type="EMBL" id="NJX17479.1"/>
    </source>
</evidence>
<dbReference type="SUPFAM" id="SSF55035">
    <property type="entry name" value="NAD-binding domain of HMG-CoA reductase"/>
    <property type="match status" value="1"/>
</dbReference>
<dbReference type="Proteomes" id="UP000760545">
    <property type="component" value="Unassembled WGS sequence"/>
</dbReference>
<feature type="non-terminal residue" evidence="1">
    <location>
        <position position="1"/>
    </location>
</feature>